<reference evidence="3" key="1">
    <citation type="journal article" date="2021" name="Front. Microbiol.">
        <title>Comprehensive Comparative Genomics and Phenotyping of Methylobacterium Species.</title>
        <authorList>
            <person name="Alessa O."/>
            <person name="Ogura Y."/>
            <person name="Fujitani Y."/>
            <person name="Takami H."/>
            <person name="Hayashi T."/>
            <person name="Sahin N."/>
            <person name="Tani A."/>
        </authorList>
    </citation>
    <scope>NUCLEOTIDE SEQUENCE</scope>
    <source>
        <strain evidence="3">DSM 17168</strain>
    </source>
</reference>
<accession>A0ABQ4SJP6</accession>
<dbReference type="SUPFAM" id="SSF51735">
    <property type="entry name" value="NAD(P)-binding Rossmann-fold domains"/>
    <property type="match status" value="1"/>
</dbReference>
<dbReference type="PRINTS" id="PR00081">
    <property type="entry name" value="GDHRDH"/>
</dbReference>
<proteinExistence type="inferred from homology"/>
<name>A0ABQ4SJP6_9HYPH</name>
<sequence length="256" mass="27285">MPAVLKQKPIGLVTNATGFAGPPAVQALLDAGFHVLAHDAAFADPQAWTHFASARTDLEPIHAGEPETIIAQIHESGREIAALVSNDHHPAPSYPVDTAPLDELRRNVETLVEFPFRLVRAVLPAMRRRGGGNVVMVTSNRTRLPLSGAAFPDAARAAANALVRSLAIDCAKDGIIVNAVAPNFLYSEAYYPSAVFKSGETGRAYVRQSVPVGRLAEPHEIGEVIAFLATVKTRFLTGAVIEFSGGWPFGPPRPSV</sequence>
<comment type="caution">
    <text evidence="3">The sequence shown here is derived from an EMBL/GenBank/DDBJ whole genome shotgun (WGS) entry which is preliminary data.</text>
</comment>
<organism evidence="3 4">
    <name type="scientific">Methylobacterium isbiliense</name>
    <dbReference type="NCBI Taxonomy" id="315478"/>
    <lineage>
        <taxon>Bacteria</taxon>
        <taxon>Pseudomonadati</taxon>
        <taxon>Pseudomonadota</taxon>
        <taxon>Alphaproteobacteria</taxon>
        <taxon>Hyphomicrobiales</taxon>
        <taxon>Methylobacteriaceae</taxon>
        <taxon>Methylobacterium</taxon>
    </lineage>
</organism>
<dbReference type="EMBL" id="BPQQ01000043">
    <property type="protein sequence ID" value="GJE01881.1"/>
    <property type="molecule type" value="Genomic_DNA"/>
</dbReference>
<evidence type="ECO:0000256" key="1">
    <source>
        <dbReference type="ARBA" id="ARBA00006484"/>
    </source>
</evidence>
<dbReference type="Pfam" id="PF13561">
    <property type="entry name" value="adh_short_C2"/>
    <property type="match status" value="1"/>
</dbReference>
<comment type="similarity">
    <text evidence="1">Belongs to the short-chain dehydrogenases/reductases (SDR) family.</text>
</comment>
<reference evidence="3" key="2">
    <citation type="submission" date="2021-08" db="EMBL/GenBank/DDBJ databases">
        <authorList>
            <person name="Tani A."/>
            <person name="Ola A."/>
            <person name="Ogura Y."/>
            <person name="Katsura K."/>
            <person name="Hayashi T."/>
        </authorList>
    </citation>
    <scope>NUCLEOTIDE SEQUENCE</scope>
    <source>
        <strain evidence="3">DSM 17168</strain>
    </source>
</reference>
<dbReference type="Proteomes" id="UP001055153">
    <property type="component" value="Unassembled WGS sequence"/>
</dbReference>
<protein>
    <submittedName>
        <fullName evidence="3">3-oxoacyl-[acyl-carrier-protein] reductase FabG</fullName>
    </submittedName>
</protein>
<dbReference type="PANTHER" id="PTHR43639:SF1">
    <property type="entry name" value="SHORT-CHAIN DEHYDROGENASE_REDUCTASE FAMILY PROTEIN"/>
    <property type="match status" value="1"/>
</dbReference>
<dbReference type="InterPro" id="IPR036291">
    <property type="entry name" value="NAD(P)-bd_dom_sf"/>
</dbReference>
<dbReference type="InterPro" id="IPR002347">
    <property type="entry name" value="SDR_fam"/>
</dbReference>
<evidence type="ECO:0000256" key="2">
    <source>
        <dbReference type="ARBA" id="ARBA00023002"/>
    </source>
</evidence>
<evidence type="ECO:0000313" key="3">
    <source>
        <dbReference type="EMBL" id="GJE01881.1"/>
    </source>
</evidence>
<dbReference type="Gene3D" id="3.40.50.720">
    <property type="entry name" value="NAD(P)-binding Rossmann-like Domain"/>
    <property type="match status" value="1"/>
</dbReference>
<keyword evidence="2" id="KW-0560">Oxidoreductase</keyword>
<dbReference type="PANTHER" id="PTHR43639">
    <property type="entry name" value="OXIDOREDUCTASE, SHORT-CHAIN DEHYDROGENASE/REDUCTASE FAMILY (AFU_ORTHOLOGUE AFUA_5G02870)"/>
    <property type="match status" value="1"/>
</dbReference>
<gene>
    <name evidence="3" type="primary">fabG_8</name>
    <name evidence="3" type="ORF">GMJLKIPL_3818</name>
</gene>
<evidence type="ECO:0000313" key="4">
    <source>
        <dbReference type="Proteomes" id="UP001055153"/>
    </source>
</evidence>
<dbReference type="RefSeq" id="WP_238237089.1">
    <property type="nucleotide sequence ID" value="NZ_BPQQ01000043.1"/>
</dbReference>
<keyword evidence="4" id="KW-1185">Reference proteome</keyword>